<sequence>PRKNFLILIRSGEKGKLGMTFDAPLQKMRSAFATCGENAFEEMNKKAMELKCRACHVQLVDVDNISGINHFLSDGHIEKVRAIKARIPDLAVTIMVGMLARQRKKPRK</sequence>
<gene>
    <name evidence="1" type="ORF">PMAYCL1PPCAC_13962</name>
</gene>
<organism evidence="1 2">
    <name type="scientific">Pristionchus mayeri</name>
    <dbReference type="NCBI Taxonomy" id="1317129"/>
    <lineage>
        <taxon>Eukaryota</taxon>
        <taxon>Metazoa</taxon>
        <taxon>Ecdysozoa</taxon>
        <taxon>Nematoda</taxon>
        <taxon>Chromadorea</taxon>
        <taxon>Rhabditida</taxon>
        <taxon>Rhabditina</taxon>
        <taxon>Diplogasteromorpha</taxon>
        <taxon>Diplogasteroidea</taxon>
        <taxon>Neodiplogasteridae</taxon>
        <taxon>Pristionchus</taxon>
    </lineage>
</organism>
<comment type="caution">
    <text evidence="1">The sequence shown here is derived from an EMBL/GenBank/DDBJ whole genome shotgun (WGS) entry which is preliminary data.</text>
</comment>
<dbReference type="AlphaFoldDB" id="A0AAN4ZSW0"/>
<keyword evidence="2" id="KW-1185">Reference proteome</keyword>
<feature type="non-terminal residue" evidence="1">
    <location>
        <position position="1"/>
    </location>
</feature>
<evidence type="ECO:0000313" key="2">
    <source>
        <dbReference type="Proteomes" id="UP001328107"/>
    </source>
</evidence>
<reference evidence="2" key="1">
    <citation type="submission" date="2022-10" db="EMBL/GenBank/DDBJ databases">
        <title>Genome assembly of Pristionchus species.</title>
        <authorList>
            <person name="Yoshida K."/>
            <person name="Sommer R.J."/>
        </authorList>
    </citation>
    <scope>NUCLEOTIDE SEQUENCE [LARGE SCALE GENOMIC DNA]</scope>
    <source>
        <strain evidence="2">RS5460</strain>
    </source>
</reference>
<name>A0AAN4ZSW0_9BILA</name>
<protein>
    <submittedName>
        <fullName evidence="1">Uncharacterized protein</fullName>
    </submittedName>
</protein>
<accession>A0AAN4ZSW0</accession>
<dbReference type="EMBL" id="BTRK01000003">
    <property type="protein sequence ID" value="GMR43767.1"/>
    <property type="molecule type" value="Genomic_DNA"/>
</dbReference>
<dbReference type="Proteomes" id="UP001328107">
    <property type="component" value="Unassembled WGS sequence"/>
</dbReference>
<proteinExistence type="predicted"/>
<feature type="non-terminal residue" evidence="1">
    <location>
        <position position="108"/>
    </location>
</feature>
<evidence type="ECO:0000313" key="1">
    <source>
        <dbReference type="EMBL" id="GMR43767.1"/>
    </source>
</evidence>